<evidence type="ECO:0000256" key="4">
    <source>
        <dbReference type="ARBA" id="ARBA00023014"/>
    </source>
</evidence>
<dbReference type="InterPro" id="IPR038010">
    <property type="entry name" value="YhfW_C"/>
</dbReference>
<dbReference type="PROSITE" id="PS51296">
    <property type="entry name" value="RIESKE"/>
    <property type="match status" value="1"/>
</dbReference>
<evidence type="ECO:0000259" key="6">
    <source>
        <dbReference type="PROSITE" id="PS51296"/>
    </source>
</evidence>
<dbReference type="Pfam" id="PF00355">
    <property type="entry name" value="Rieske"/>
    <property type="match status" value="1"/>
</dbReference>
<dbReference type="Gene3D" id="3.50.50.60">
    <property type="entry name" value="FAD/NAD(P)-binding domain"/>
    <property type="match status" value="1"/>
</dbReference>
<name>A0ABV7CVX7_9BACI</name>
<keyword evidence="5" id="KW-1015">Disulfide bond</keyword>
<dbReference type="Proteomes" id="UP001595279">
    <property type="component" value="Unassembled WGS sequence"/>
</dbReference>
<sequence length="514" mass="57649">MNQKRDEKNLPDHSASYWRKDKISKIFPPLKENIKADTTIIGGGMTGILAAYMLAREGKNVVLLEGSSLLDGTTGFTTAKVTAQHDVMYSQLIEMHGEEQAGFYYDAQVEAMDEIRAIIDRHEIDCDFKYQDAILHAGTGQGKRMLKKEKHAYDMIGIKGELTDQTSLPFHTEKALIMKDQAHFHPVKFLEAIVKEVEKSGGRIYENTTALSTESSDEGMTVKTKGGYDVQCRHAIMATHFPFDDKKGFYFSRLHPNRSYTLAVKTEKNIPDGMYLGIDQPSFSMRHAEMGGEKIAIFGGEGHKTGKSIDTLQHFENIRRFVDNYYGIKEVLHRWSAQDLTPPDEVPYIGQAVTGQPGLLVATGYKKWGMTNSMAAATLLRDLILGKENRYKELFAPTRTHLKKETGKAILKELADDGAQMMKSHLKRREKHVDELKNGEGAIVSIKGKRTGAYRDEQGELHLIDPTCTHMNCGVDWNNGEKSWDCPCHGSRFSCTGEVIEGPAVEPLKKLNNQ</sequence>
<dbReference type="InterPro" id="IPR036922">
    <property type="entry name" value="Rieske_2Fe-2S_sf"/>
</dbReference>
<dbReference type="InterPro" id="IPR006076">
    <property type="entry name" value="FAD-dep_OxRdtase"/>
</dbReference>
<dbReference type="PANTHER" id="PTHR13847:SF274">
    <property type="entry name" value="RIESKE 2FE-2S IRON-SULFUR PROTEIN YHFW-RELATED"/>
    <property type="match status" value="1"/>
</dbReference>
<dbReference type="Gene3D" id="3.30.9.10">
    <property type="entry name" value="D-Amino Acid Oxidase, subunit A, domain 2"/>
    <property type="match status" value="1"/>
</dbReference>
<dbReference type="PRINTS" id="PR00162">
    <property type="entry name" value="RIESKE"/>
</dbReference>
<dbReference type="Gene3D" id="2.102.10.10">
    <property type="entry name" value="Rieske [2Fe-2S] iron-sulphur domain"/>
    <property type="match status" value="1"/>
</dbReference>
<dbReference type="Pfam" id="PF01266">
    <property type="entry name" value="DAO"/>
    <property type="match status" value="1"/>
</dbReference>
<feature type="domain" description="Rieske" evidence="6">
    <location>
        <begin position="428"/>
        <end position="514"/>
    </location>
</feature>
<organism evidence="7 8">
    <name type="scientific">Virgibacillus xinjiangensis</name>
    <dbReference type="NCBI Taxonomy" id="393090"/>
    <lineage>
        <taxon>Bacteria</taxon>
        <taxon>Bacillati</taxon>
        <taxon>Bacillota</taxon>
        <taxon>Bacilli</taxon>
        <taxon>Bacillales</taxon>
        <taxon>Bacillaceae</taxon>
        <taxon>Virgibacillus</taxon>
    </lineage>
</organism>
<dbReference type="CDD" id="cd03477">
    <property type="entry name" value="Rieske_YhfW_C"/>
    <property type="match status" value="1"/>
</dbReference>
<evidence type="ECO:0000256" key="3">
    <source>
        <dbReference type="ARBA" id="ARBA00023004"/>
    </source>
</evidence>
<gene>
    <name evidence="7" type="ORF">ACFOGI_09710</name>
</gene>
<keyword evidence="3" id="KW-0408">Iron</keyword>
<dbReference type="InterPro" id="IPR017941">
    <property type="entry name" value="Rieske_2Fe-2S"/>
</dbReference>
<keyword evidence="2" id="KW-0479">Metal-binding</keyword>
<evidence type="ECO:0000256" key="5">
    <source>
        <dbReference type="ARBA" id="ARBA00023157"/>
    </source>
</evidence>
<evidence type="ECO:0000313" key="8">
    <source>
        <dbReference type="Proteomes" id="UP001595279"/>
    </source>
</evidence>
<dbReference type="SUPFAM" id="SSF51905">
    <property type="entry name" value="FAD/NAD(P)-binding domain"/>
    <property type="match status" value="1"/>
</dbReference>
<dbReference type="PANTHER" id="PTHR13847">
    <property type="entry name" value="SARCOSINE DEHYDROGENASE-RELATED"/>
    <property type="match status" value="1"/>
</dbReference>
<proteinExistence type="predicted"/>
<dbReference type="RefSeq" id="WP_390271833.1">
    <property type="nucleotide sequence ID" value="NZ_JBHRSA010000041.1"/>
</dbReference>
<dbReference type="InterPro" id="IPR005805">
    <property type="entry name" value="Rieske_Fe-S_prot_C"/>
</dbReference>
<dbReference type="EMBL" id="JBHRSA010000041">
    <property type="protein sequence ID" value="MFC3040520.1"/>
    <property type="molecule type" value="Genomic_DNA"/>
</dbReference>
<keyword evidence="1" id="KW-0001">2Fe-2S</keyword>
<dbReference type="InterPro" id="IPR036188">
    <property type="entry name" value="FAD/NAD-bd_sf"/>
</dbReference>
<keyword evidence="8" id="KW-1185">Reference proteome</keyword>
<dbReference type="SUPFAM" id="SSF50022">
    <property type="entry name" value="ISP domain"/>
    <property type="match status" value="1"/>
</dbReference>
<accession>A0ABV7CVX7</accession>
<comment type="caution">
    <text evidence="7">The sequence shown here is derived from an EMBL/GenBank/DDBJ whole genome shotgun (WGS) entry which is preliminary data.</text>
</comment>
<evidence type="ECO:0000256" key="2">
    <source>
        <dbReference type="ARBA" id="ARBA00022723"/>
    </source>
</evidence>
<reference evidence="8" key="1">
    <citation type="journal article" date="2019" name="Int. J. Syst. Evol. Microbiol.">
        <title>The Global Catalogue of Microorganisms (GCM) 10K type strain sequencing project: providing services to taxonomists for standard genome sequencing and annotation.</title>
        <authorList>
            <consortium name="The Broad Institute Genomics Platform"/>
            <consortium name="The Broad Institute Genome Sequencing Center for Infectious Disease"/>
            <person name="Wu L."/>
            <person name="Ma J."/>
        </authorList>
    </citation>
    <scope>NUCLEOTIDE SEQUENCE [LARGE SCALE GENOMIC DNA]</scope>
    <source>
        <strain evidence="8">KCTC 13128</strain>
    </source>
</reference>
<protein>
    <submittedName>
        <fullName evidence="7">FAD-dependent oxidoreductase</fullName>
    </submittedName>
</protein>
<evidence type="ECO:0000256" key="1">
    <source>
        <dbReference type="ARBA" id="ARBA00022714"/>
    </source>
</evidence>
<evidence type="ECO:0000313" key="7">
    <source>
        <dbReference type="EMBL" id="MFC3040520.1"/>
    </source>
</evidence>
<keyword evidence="4" id="KW-0411">Iron-sulfur</keyword>